<sequence length="451" mass="47679">MAERTSSRRIVIVGGGAAGIGAAGAARGTDRDAEITVYTEYEDAAYSPCGIPYVHGGEIPDFARLFLGTKEQYADAGIDIRYRTPVRAIDPRGRNVRVGDGPPVPYDALVIATGWDYGRPDVPGADLAGIYYMKNIREAMRWHEVLEEVRSAVVLEAGPLGMEMVTALCHRGIETHLVDPGPWALSMATDPDIVAPVEESWREMGAWLHFNTKLEAIRGDGNGQVRAVATTDGEIPCDLVVVCTHKEPRTDLGAAAGLAVGSAGGFAVDETMATSVPGIWASGDCAEIPHGVSNVPIQGLSGSHAYAQGKVAGVNAAGGRRAYQPVYVPWAMVAGTWMIGGVSFSETLATALGIPFVTGQAQGISRARYYPDVKPVMVKLLAEPDRLRLIGAQMVGGEGIKERADFLAMAVRTGITLRDLATMENVYSPPIGALNEPIALAAQDALARLGS</sequence>
<dbReference type="Gene3D" id="3.50.50.60">
    <property type="entry name" value="FAD/NAD(P)-binding domain"/>
    <property type="match status" value="2"/>
</dbReference>
<proteinExistence type="inferred from homology"/>
<feature type="domain" description="Pyridine nucleotide-disulphide oxidoreductase dimerisation" evidence="7">
    <location>
        <begin position="337"/>
        <end position="430"/>
    </location>
</feature>
<dbReference type="InterPro" id="IPR023753">
    <property type="entry name" value="FAD/NAD-binding_dom"/>
</dbReference>
<dbReference type="AlphaFoldDB" id="A0A1I4F767"/>
<gene>
    <name evidence="9" type="ORF">SAMN04488085_10718</name>
</gene>
<dbReference type="InterPro" id="IPR050260">
    <property type="entry name" value="FAD-bd_OxRdtase"/>
</dbReference>
<evidence type="ECO:0000259" key="8">
    <source>
        <dbReference type="Pfam" id="PF07992"/>
    </source>
</evidence>
<comment type="cofactor">
    <cofactor evidence="1">
        <name>FAD</name>
        <dbReference type="ChEBI" id="CHEBI:57692"/>
    </cofactor>
</comment>
<evidence type="ECO:0000256" key="4">
    <source>
        <dbReference type="ARBA" id="ARBA00022827"/>
    </source>
</evidence>
<evidence type="ECO:0000259" key="7">
    <source>
        <dbReference type="Pfam" id="PF02852"/>
    </source>
</evidence>
<dbReference type="SUPFAM" id="SSF55424">
    <property type="entry name" value="FAD/NAD-linked reductases, dimerisation (C-terminal) domain"/>
    <property type="match status" value="1"/>
</dbReference>
<dbReference type="InterPro" id="IPR016156">
    <property type="entry name" value="FAD/NAD-linked_Rdtase_dimer_sf"/>
</dbReference>
<dbReference type="Pfam" id="PF07992">
    <property type="entry name" value="Pyr_redox_2"/>
    <property type="match status" value="1"/>
</dbReference>
<dbReference type="SUPFAM" id="SSF51905">
    <property type="entry name" value="FAD/NAD(P)-binding domain"/>
    <property type="match status" value="1"/>
</dbReference>
<keyword evidence="3" id="KW-0285">Flavoprotein</keyword>
<dbReference type="GO" id="GO:0016491">
    <property type="term" value="F:oxidoreductase activity"/>
    <property type="evidence" value="ECO:0007669"/>
    <property type="project" value="UniProtKB-KW"/>
</dbReference>
<evidence type="ECO:0000256" key="2">
    <source>
        <dbReference type="ARBA" id="ARBA00009130"/>
    </source>
</evidence>
<evidence type="ECO:0000256" key="6">
    <source>
        <dbReference type="ARBA" id="ARBA00023284"/>
    </source>
</evidence>
<dbReference type="PRINTS" id="PR00368">
    <property type="entry name" value="FADPNR"/>
</dbReference>
<evidence type="ECO:0000256" key="5">
    <source>
        <dbReference type="ARBA" id="ARBA00023002"/>
    </source>
</evidence>
<keyword evidence="6" id="KW-0676">Redox-active center</keyword>
<name>A0A1I4F767_9ACTN</name>
<keyword evidence="5" id="KW-0560">Oxidoreductase</keyword>
<feature type="domain" description="FAD/NAD(P)-binding" evidence="8">
    <location>
        <begin position="9"/>
        <end position="290"/>
    </location>
</feature>
<evidence type="ECO:0000256" key="1">
    <source>
        <dbReference type="ARBA" id="ARBA00001974"/>
    </source>
</evidence>
<evidence type="ECO:0000313" key="10">
    <source>
        <dbReference type="Proteomes" id="UP000199152"/>
    </source>
</evidence>
<dbReference type="PRINTS" id="PR00469">
    <property type="entry name" value="PNDRDTASEII"/>
</dbReference>
<organism evidence="9 10">
    <name type="scientific">Geodermatophilus ruber</name>
    <dbReference type="NCBI Taxonomy" id="504800"/>
    <lineage>
        <taxon>Bacteria</taxon>
        <taxon>Bacillati</taxon>
        <taxon>Actinomycetota</taxon>
        <taxon>Actinomycetes</taxon>
        <taxon>Geodermatophilales</taxon>
        <taxon>Geodermatophilaceae</taxon>
        <taxon>Geodermatophilus</taxon>
    </lineage>
</organism>
<evidence type="ECO:0000313" key="9">
    <source>
        <dbReference type="EMBL" id="SFL13832.1"/>
    </source>
</evidence>
<dbReference type="PANTHER" id="PTHR43429:SF1">
    <property type="entry name" value="NAD(P)H SULFUR OXIDOREDUCTASE (COA-DEPENDENT)"/>
    <property type="match status" value="1"/>
</dbReference>
<evidence type="ECO:0000256" key="3">
    <source>
        <dbReference type="ARBA" id="ARBA00022630"/>
    </source>
</evidence>
<dbReference type="InterPro" id="IPR036188">
    <property type="entry name" value="FAD/NAD-bd_sf"/>
</dbReference>
<protein>
    <submittedName>
        <fullName evidence="9">NADH oxidase (H2O2-forming)</fullName>
    </submittedName>
</protein>
<dbReference type="InParanoid" id="A0A1I4F767"/>
<keyword evidence="10" id="KW-1185">Reference proteome</keyword>
<dbReference type="STRING" id="504800.SAMN04488085_10718"/>
<dbReference type="RefSeq" id="WP_218146222.1">
    <property type="nucleotide sequence ID" value="NZ_FOSW01000007.1"/>
</dbReference>
<dbReference type="Proteomes" id="UP000199152">
    <property type="component" value="Unassembled WGS sequence"/>
</dbReference>
<reference evidence="9 10" key="1">
    <citation type="submission" date="2016-10" db="EMBL/GenBank/DDBJ databases">
        <authorList>
            <person name="de Groot N.N."/>
        </authorList>
    </citation>
    <scope>NUCLEOTIDE SEQUENCE [LARGE SCALE GENOMIC DNA]</scope>
    <source>
        <strain evidence="9 10">DSM 45317</strain>
    </source>
</reference>
<dbReference type="PANTHER" id="PTHR43429">
    <property type="entry name" value="PYRIDINE NUCLEOTIDE-DISULFIDE OXIDOREDUCTASE DOMAIN-CONTAINING"/>
    <property type="match status" value="1"/>
</dbReference>
<accession>A0A1I4F767</accession>
<comment type="similarity">
    <text evidence="2">Belongs to the class-III pyridine nucleotide-disulfide oxidoreductase family.</text>
</comment>
<dbReference type="EMBL" id="FOSW01000007">
    <property type="protein sequence ID" value="SFL13832.1"/>
    <property type="molecule type" value="Genomic_DNA"/>
</dbReference>
<keyword evidence="4" id="KW-0274">FAD</keyword>
<dbReference type="Pfam" id="PF02852">
    <property type="entry name" value="Pyr_redox_dim"/>
    <property type="match status" value="1"/>
</dbReference>
<dbReference type="InterPro" id="IPR004099">
    <property type="entry name" value="Pyr_nucl-diS_OxRdtase_dimer"/>
</dbReference>